<dbReference type="NCBIfam" id="NF003573">
    <property type="entry name" value="PRK05246.1"/>
    <property type="match status" value="1"/>
</dbReference>
<dbReference type="InterPro" id="IPR004215">
    <property type="entry name" value="GSHS_N"/>
</dbReference>
<dbReference type="PROSITE" id="PS50975">
    <property type="entry name" value="ATP_GRASP"/>
    <property type="match status" value="1"/>
</dbReference>
<dbReference type="InterPro" id="IPR016185">
    <property type="entry name" value="PreATP-grasp_dom_sf"/>
</dbReference>
<dbReference type="SUPFAM" id="SSF52440">
    <property type="entry name" value="PreATP-grasp domain"/>
    <property type="match status" value="1"/>
</dbReference>
<dbReference type="GO" id="GO:0005737">
    <property type="term" value="C:cytoplasm"/>
    <property type="evidence" value="ECO:0007669"/>
    <property type="project" value="TreeGrafter"/>
</dbReference>
<dbReference type="GO" id="GO:0004363">
    <property type="term" value="F:glutathione synthase activity"/>
    <property type="evidence" value="ECO:0007669"/>
    <property type="project" value="UniProtKB-UniRule"/>
</dbReference>
<dbReference type="InterPro" id="IPR004218">
    <property type="entry name" value="GSHS_ATP-bd"/>
</dbReference>
<dbReference type="Pfam" id="PF02955">
    <property type="entry name" value="GSH-S_ATP"/>
    <property type="match status" value="1"/>
</dbReference>
<name>A0A3N2DK23_9GAMM</name>
<dbReference type="RefSeq" id="WP_123713111.1">
    <property type="nucleotide sequence ID" value="NZ_RKHR01000005.1"/>
</dbReference>
<dbReference type="Proteomes" id="UP000275394">
    <property type="component" value="Unassembled WGS sequence"/>
</dbReference>
<evidence type="ECO:0000259" key="11">
    <source>
        <dbReference type="PROSITE" id="PS50975"/>
    </source>
</evidence>
<evidence type="ECO:0000256" key="3">
    <source>
        <dbReference type="ARBA" id="ARBA00022598"/>
    </source>
</evidence>
<comment type="pathway">
    <text evidence="10">Sulfur metabolism; glutathione biosynthesis; glutathione from L-cysteine and L-glutamate: step 2/2.</text>
</comment>
<evidence type="ECO:0000256" key="4">
    <source>
        <dbReference type="ARBA" id="ARBA00022684"/>
    </source>
</evidence>
<gene>
    <name evidence="10" type="primary">gshB</name>
    <name evidence="12" type="ORF">EDC56_2763</name>
</gene>
<comment type="caution">
    <text evidence="12">The sequence shown here is derived from an EMBL/GenBank/DDBJ whole genome shotgun (WGS) entry which is preliminary data.</text>
</comment>
<evidence type="ECO:0000256" key="5">
    <source>
        <dbReference type="ARBA" id="ARBA00022723"/>
    </source>
</evidence>
<keyword evidence="8" id="KW-0460">Magnesium</keyword>
<accession>A0A3N2DK23</accession>
<evidence type="ECO:0000313" key="13">
    <source>
        <dbReference type="Proteomes" id="UP000275394"/>
    </source>
</evidence>
<dbReference type="SUPFAM" id="SSF56059">
    <property type="entry name" value="Glutathione synthetase ATP-binding domain-like"/>
    <property type="match status" value="1"/>
</dbReference>
<dbReference type="EC" id="6.3.2.3" evidence="10"/>
<keyword evidence="13" id="KW-1185">Reference proteome</keyword>
<dbReference type="InterPro" id="IPR011761">
    <property type="entry name" value="ATP-grasp"/>
</dbReference>
<dbReference type="Pfam" id="PF02951">
    <property type="entry name" value="GSH-S_N"/>
    <property type="match status" value="1"/>
</dbReference>
<keyword evidence="7 10" id="KW-0067">ATP-binding</keyword>
<evidence type="ECO:0000256" key="9">
    <source>
        <dbReference type="ARBA" id="ARBA00023211"/>
    </source>
</evidence>
<evidence type="ECO:0000256" key="2">
    <source>
        <dbReference type="ARBA" id="ARBA00001946"/>
    </source>
</evidence>
<evidence type="ECO:0000256" key="10">
    <source>
        <dbReference type="HAMAP-Rule" id="MF_00162"/>
    </source>
</evidence>
<evidence type="ECO:0000313" key="12">
    <source>
        <dbReference type="EMBL" id="ROS00127.1"/>
    </source>
</evidence>
<dbReference type="UniPathway" id="UPA00142">
    <property type="reaction ID" value="UER00210"/>
</dbReference>
<dbReference type="InterPro" id="IPR006284">
    <property type="entry name" value="Glut_synth_pro"/>
</dbReference>
<dbReference type="InterPro" id="IPR013815">
    <property type="entry name" value="ATP_grasp_subdomain_1"/>
</dbReference>
<comment type="similarity">
    <text evidence="10">Belongs to the prokaryotic GSH synthase family.</text>
</comment>
<feature type="domain" description="ATP-grasp" evidence="11">
    <location>
        <begin position="130"/>
        <end position="329"/>
    </location>
</feature>
<keyword evidence="5" id="KW-0479">Metal-binding</keyword>
<protein>
    <recommendedName>
        <fullName evidence="10">Glutathione synthetase</fullName>
        <ecNumber evidence="10">6.3.2.3</ecNumber>
    </recommendedName>
    <alternativeName>
        <fullName evidence="10">GSH synthetase</fullName>
        <shortName evidence="10">GSH-S</shortName>
        <shortName evidence="10">GSHase</shortName>
    </alternativeName>
    <alternativeName>
        <fullName evidence="10">Glutathione synthase</fullName>
    </alternativeName>
</protein>
<dbReference type="Gene3D" id="3.30.1490.20">
    <property type="entry name" value="ATP-grasp fold, A domain"/>
    <property type="match status" value="1"/>
</dbReference>
<keyword evidence="6 10" id="KW-0547">Nucleotide-binding</keyword>
<dbReference type="AlphaFoldDB" id="A0A3N2DK23"/>
<evidence type="ECO:0000256" key="8">
    <source>
        <dbReference type="ARBA" id="ARBA00022842"/>
    </source>
</evidence>
<keyword evidence="3 10" id="KW-0436">Ligase</keyword>
<reference evidence="12 13" key="1">
    <citation type="submission" date="2018-11" db="EMBL/GenBank/DDBJ databases">
        <title>Genomic Encyclopedia of Type Strains, Phase IV (KMG-IV): sequencing the most valuable type-strain genomes for metagenomic binning, comparative biology and taxonomic classification.</title>
        <authorList>
            <person name="Goeker M."/>
        </authorList>
    </citation>
    <scope>NUCLEOTIDE SEQUENCE [LARGE SCALE GENOMIC DNA]</scope>
    <source>
        <strain evidence="12 13">DSM 100316</strain>
    </source>
</reference>
<keyword evidence="4 10" id="KW-0317">Glutathione biosynthesis</keyword>
<dbReference type="GO" id="GO:0046872">
    <property type="term" value="F:metal ion binding"/>
    <property type="evidence" value="ECO:0007669"/>
    <property type="project" value="UniProtKB-KW"/>
</dbReference>
<dbReference type="PANTHER" id="PTHR21621:SF4">
    <property type="entry name" value="GLUTATHIONE SYNTHETASE"/>
    <property type="match status" value="1"/>
</dbReference>
<evidence type="ECO:0000256" key="7">
    <source>
        <dbReference type="ARBA" id="ARBA00022840"/>
    </source>
</evidence>
<dbReference type="OrthoDB" id="9785415at2"/>
<dbReference type="PANTHER" id="PTHR21621">
    <property type="entry name" value="RIBOSOMAL PROTEIN S6 MODIFICATION PROTEIN"/>
    <property type="match status" value="1"/>
</dbReference>
<dbReference type="Gene3D" id="3.30.470.20">
    <property type="entry name" value="ATP-grasp fold, B domain"/>
    <property type="match status" value="1"/>
</dbReference>
<comment type="cofactor">
    <cofactor evidence="1">
        <name>Mn(2+)</name>
        <dbReference type="ChEBI" id="CHEBI:29035"/>
    </cofactor>
</comment>
<evidence type="ECO:0000256" key="1">
    <source>
        <dbReference type="ARBA" id="ARBA00001936"/>
    </source>
</evidence>
<proteinExistence type="inferred from homology"/>
<sequence>MKICFIMYPWERVEAENDTTLRLIHECFARKHTVAITTLHNLTIRDNVASAFCDVISKKTKQTDNIPSFHRNAVFRRCLLPLAGFDAIIMRANPPLDTLALNFLDSVRDDTFIMNDIDGLRVANNKLYTASFNDSASEFIPATHVSKNRRYLERIFDESESEKMILKPLDGYGGRGVILVEKNARQSFSSLLEFYIGGDEQGHGGNYVILQDYVAGAEKGDVRILMLNGEPIGAMRRVPAEGDVRSNVHAGGHVVKHKLTEKERKLCRFIGPKLVRDGLYFTGIDVIGDKLLEINVLSPGGITRINKLNRTKLQTQVIDFVESVVSAKELVRSRKNEFRQVIEDADAI</sequence>
<evidence type="ECO:0000256" key="6">
    <source>
        <dbReference type="ARBA" id="ARBA00022741"/>
    </source>
</evidence>
<dbReference type="EMBL" id="RKHR01000005">
    <property type="protein sequence ID" value="ROS00127.1"/>
    <property type="molecule type" value="Genomic_DNA"/>
</dbReference>
<dbReference type="GO" id="GO:0005524">
    <property type="term" value="F:ATP binding"/>
    <property type="evidence" value="ECO:0007669"/>
    <property type="project" value="UniProtKB-UniRule"/>
</dbReference>
<dbReference type="NCBIfam" id="NF009110">
    <property type="entry name" value="PRK12458.1"/>
    <property type="match status" value="1"/>
</dbReference>
<dbReference type="Gene3D" id="3.40.50.20">
    <property type="match status" value="1"/>
</dbReference>
<comment type="cofactor">
    <cofactor evidence="2">
        <name>Mg(2+)</name>
        <dbReference type="ChEBI" id="CHEBI:18420"/>
    </cofactor>
</comment>
<comment type="catalytic activity">
    <reaction evidence="10">
        <text>gamma-L-glutamyl-L-cysteine + glycine + ATP = glutathione + ADP + phosphate + H(+)</text>
        <dbReference type="Rhea" id="RHEA:13557"/>
        <dbReference type="ChEBI" id="CHEBI:15378"/>
        <dbReference type="ChEBI" id="CHEBI:30616"/>
        <dbReference type="ChEBI" id="CHEBI:43474"/>
        <dbReference type="ChEBI" id="CHEBI:57305"/>
        <dbReference type="ChEBI" id="CHEBI:57925"/>
        <dbReference type="ChEBI" id="CHEBI:58173"/>
        <dbReference type="ChEBI" id="CHEBI:456216"/>
        <dbReference type="EC" id="6.3.2.3"/>
    </reaction>
</comment>
<dbReference type="HAMAP" id="MF_00162">
    <property type="entry name" value="GSH_S"/>
    <property type="match status" value="1"/>
</dbReference>
<keyword evidence="9" id="KW-0464">Manganese</keyword>
<organism evidence="12 13">
    <name type="scientific">Sinobacterium caligoides</name>
    <dbReference type="NCBI Taxonomy" id="933926"/>
    <lineage>
        <taxon>Bacteria</taxon>
        <taxon>Pseudomonadati</taxon>
        <taxon>Pseudomonadota</taxon>
        <taxon>Gammaproteobacteria</taxon>
        <taxon>Cellvibrionales</taxon>
        <taxon>Spongiibacteraceae</taxon>
        <taxon>Sinobacterium</taxon>
    </lineage>
</organism>